<gene>
    <name evidence="1" type="ORF">K469DRAFT_179505</name>
</gene>
<keyword evidence="2" id="KW-1185">Reference proteome</keyword>
<evidence type="ECO:0000313" key="1">
    <source>
        <dbReference type="EMBL" id="KAF2184233.1"/>
    </source>
</evidence>
<accession>A0A6A6DYW7</accession>
<dbReference type="OrthoDB" id="3767611at2759"/>
<proteinExistence type="predicted"/>
<reference evidence="1" key="1">
    <citation type="journal article" date="2020" name="Stud. Mycol.">
        <title>101 Dothideomycetes genomes: a test case for predicting lifestyles and emergence of pathogens.</title>
        <authorList>
            <person name="Haridas S."/>
            <person name="Albert R."/>
            <person name="Binder M."/>
            <person name="Bloem J."/>
            <person name="Labutti K."/>
            <person name="Salamov A."/>
            <person name="Andreopoulos B."/>
            <person name="Baker S."/>
            <person name="Barry K."/>
            <person name="Bills G."/>
            <person name="Bluhm B."/>
            <person name="Cannon C."/>
            <person name="Castanera R."/>
            <person name="Culley D."/>
            <person name="Daum C."/>
            <person name="Ezra D."/>
            <person name="Gonzalez J."/>
            <person name="Henrissat B."/>
            <person name="Kuo A."/>
            <person name="Liang C."/>
            <person name="Lipzen A."/>
            <person name="Lutzoni F."/>
            <person name="Magnuson J."/>
            <person name="Mondo S."/>
            <person name="Nolan M."/>
            <person name="Ohm R."/>
            <person name="Pangilinan J."/>
            <person name="Park H.-J."/>
            <person name="Ramirez L."/>
            <person name="Alfaro M."/>
            <person name="Sun H."/>
            <person name="Tritt A."/>
            <person name="Yoshinaga Y."/>
            <person name="Zwiers L.-H."/>
            <person name="Turgeon B."/>
            <person name="Goodwin S."/>
            <person name="Spatafora J."/>
            <person name="Crous P."/>
            <person name="Grigoriev I."/>
        </authorList>
    </citation>
    <scope>NUCLEOTIDE SEQUENCE</scope>
    <source>
        <strain evidence="1">CBS 207.26</strain>
    </source>
</reference>
<dbReference type="AlphaFoldDB" id="A0A6A6DYW7"/>
<name>A0A6A6DYW7_9PEZI</name>
<protein>
    <submittedName>
        <fullName evidence="1">Uncharacterized protein</fullName>
    </submittedName>
</protein>
<evidence type="ECO:0000313" key="2">
    <source>
        <dbReference type="Proteomes" id="UP000800200"/>
    </source>
</evidence>
<dbReference type="Proteomes" id="UP000800200">
    <property type="component" value="Unassembled WGS sequence"/>
</dbReference>
<organism evidence="1 2">
    <name type="scientific">Zopfia rhizophila CBS 207.26</name>
    <dbReference type="NCBI Taxonomy" id="1314779"/>
    <lineage>
        <taxon>Eukaryota</taxon>
        <taxon>Fungi</taxon>
        <taxon>Dikarya</taxon>
        <taxon>Ascomycota</taxon>
        <taxon>Pezizomycotina</taxon>
        <taxon>Dothideomycetes</taxon>
        <taxon>Dothideomycetes incertae sedis</taxon>
        <taxon>Zopfiaceae</taxon>
        <taxon>Zopfia</taxon>
    </lineage>
</organism>
<dbReference type="EMBL" id="ML994638">
    <property type="protein sequence ID" value="KAF2184233.1"/>
    <property type="molecule type" value="Genomic_DNA"/>
</dbReference>
<sequence length="63" mass="7035">MCFKAAPGTKYHKCNHKVEGIEKVYECALKPNGPDYTNPPYNHSITDNVINDFCDDCKAAGRT</sequence>